<evidence type="ECO:0000313" key="7">
    <source>
        <dbReference type="Proteomes" id="UP000011547"/>
    </source>
</evidence>
<comment type="similarity">
    <text evidence="3">Belongs to the HAD-like hydrolase superfamily. CbbY/CbbZ/Gph/YieH family.</text>
</comment>
<dbReference type="Pfam" id="PF13419">
    <property type="entry name" value="HAD_2"/>
    <property type="match status" value="1"/>
</dbReference>
<dbReference type="eggNOG" id="COG0546">
    <property type="taxonomic scope" value="Bacteria"/>
</dbReference>
<dbReference type="PANTHER" id="PTHR43434:SF1">
    <property type="entry name" value="PHOSPHOGLYCOLATE PHOSPHATASE"/>
    <property type="match status" value="1"/>
</dbReference>
<dbReference type="InterPro" id="IPR023198">
    <property type="entry name" value="PGP-like_dom2"/>
</dbReference>
<dbReference type="RefSeq" id="WP_015396015.1">
    <property type="nucleotide sequence ID" value="NC_020294.1"/>
</dbReference>
<organism evidence="6 7">
    <name type="scientific">Candidatus Kinetoplastidibacterium desouzai TCC079E</name>
    <dbReference type="NCBI Taxonomy" id="1208919"/>
    <lineage>
        <taxon>Bacteria</taxon>
        <taxon>Pseudomonadati</taxon>
        <taxon>Pseudomonadota</taxon>
        <taxon>Betaproteobacteria</taxon>
        <taxon>Candidatus Kinetoplastidibacterium</taxon>
    </lineage>
</organism>
<dbReference type="OrthoDB" id="9807630at2"/>
<name>M1LTE9_9PROT</name>
<dbReference type="SFLD" id="SFLDG01129">
    <property type="entry name" value="C1.5:_HAD__Beta-PGM__Phosphata"/>
    <property type="match status" value="1"/>
</dbReference>
<evidence type="ECO:0000313" key="6">
    <source>
        <dbReference type="EMBL" id="AGF46604.1"/>
    </source>
</evidence>
<dbReference type="GO" id="GO:0006281">
    <property type="term" value="P:DNA repair"/>
    <property type="evidence" value="ECO:0007669"/>
    <property type="project" value="TreeGrafter"/>
</dbReference>
<dbReference type="InterPro" id="IPR041492">
    <property type="entry name" value="HAD_2"/>
</dbReference>
<evidence type="ECO:0000256" key="2">
    <source>
        <dbReference type="ARBA" id="ARBA00004818"/>
    </source>
</evidence>
<evidence type="ECO:0000256" key="1">
    <source>
        <dbReference type="ARBA" id="ARBA00000830"/>
    </source>
</evidence>
<dbReference type="InterPro" id="IPR036412">
    <property type="entry name" value="HAD-like_sf"/>
</dbReference>
<comment type="pathway">
    <text evidence="2">Organic acid metabolism; glycolate biosynthesis; glycolate from 2-phosphoglycolate: step 1/1.</text>
</comment>
<dbReference type="Gene3D" id="3.40.50.1000">
    <property type="entry name" value="HAD superfamily/HAD-like"/>
    <property type="match status" value="1"/>
</dbReference>
<dbReference type="InterPro" id="IPR023214">
    <property type="entry name" value="HAD_sf"/>
</dbReference>
<dbReference type="SUPFAM" id="SSF56784">
    <property type="entry name" value="HAD-like"/>
    <property type="match status" value="1"/>
</dbReference>
<comment type="catalytic activity">
    <reaction evidence="1">
        <text>2-phosphoglycolate + H2O = glycolate + phosphate</text>
        <dbReference type="Rhea" id="RHEA:14369"/>
        <dbReference type="ChEBI" id="CHEBI:15377"/>
        <dbReference type="ChEBI" id="CHEBI:29805"/>
        <dbReference type="ChEBI" id="CHEBI:43474"/>
        <dbReference type="ChEBI" id="CHEBI:58033"/>
        <dbReference type="EC" id="3.1.3.18"/>
    </reaction>
</comment>
<evidence type="ECO:0000256" key="5">
    <source>
        <dbReference type="ARBA" id="ARBA00059247"/>
    </source>
</evidence>
<dbReference type="Gene3D" id="1.10.150.240">
    <property type="entry name" value="Putative phosphatase, domain 2"/>
    <property type="match status" value="1"/>
</dbReference>
<dbReference type="GO" id="GO:0008967">
    <property type="term" value="F:phosphoglycolate phosphatase activity"/>
    <property type="evidence" value="ECO:0007669"/>
    <property type="project" value="UniProtKB-EC"/>
</dbReference>
<dbReference type="PANTHER" id="PTHR43434">
    <property type="entry name" value="PHOSPHOGLYCOLATE PHOSPHATASE"/>
    <property type="match status" value="1"/>
</dbReference>
<dbReference type="PATRIC" id="fig|1208919.3.peg.42"/>
<protein>
    <recommendedName>
        <fullName evidence="4">phosphoglycolate phosphatase</fullName>
        <ecNumber evidence="4">3.1.3.18</ecNumber>
    </recommendedName>
</protein>
<sequence>MSIIAVLLDLDGTLINSLSDISDSVNNMRIELGLEKLTEQKIKTFIGKGINNLIKKSLEDHKDNYNGENNILFSKAKKLFSEYYIDSNGKQTVLYDKVIDGLEDLKNKGFTLSIVTNKPFIPTYQILKKFNIEKLFSVITCGDTCKRNKPYPDQILFTCDKLGISTNKTIMIGDSSNDVIAAKKAKTAAVLVMPYGYHNKNNIMELNADGVIKDLTKASKWIYSHNETH</sequence>
<dbReference type="KEGG" id="kde:CDSE_0254"/>
<evidence type="ECO:0000256" key="4">
    <source>
        <dbReference type="ARBA" id="ARBA00013078"/>
    </source>
</evidence>
<dbReference type="NCBIfam" id="TIGR01549">
    <property type="entry name" value="HAD-SF-IA-v1"/>
    <property type="match status" value="1"/>
</dbReference>
<keyword evidence="7" id="KW-1185">Reference proteome</keyword>
<dbReference type="EMBL" id="CP003803">
    <property type="protein sequence ID" value="AGF46604.1"/>
    <property type="molecule type" value="Genomic_DNA"/>
</dbReference>
<dbReference type="EC" id="3.1.3.18" evidence="4"/>
<dbReference type="FunFam" id="3.40.50.1000:FF:000022">
    <property type="entry name" value="Phosphoglycolate phosphatase"/>
    <property type="match status" value="1"/>
</dbReference>
<accession>M1LTE9</accession>
<dbReference type="AlphaFoldDB" id="M1LTE9"/>
<dbReference type="NCBIfam" id="TIGR01509">
    <property type="entry name" value="HAD-SF-IA-v3"/>
    <property type="match status" value="1"/>
</dbReference>
<dbReference type="GO" id="GO:0005829">
    <property type="term" value="C:cytosol"/>
    <property type="evidence" value="ECO:0007669"/>
    <property type="project" value="TreeGrafter"/>
</dbReference>
<dbReference type="STRING" id="1208919.CDSE_0254"/>
<proteinExistence type="inferred from homology"/>
<dbReference type="InterPro" id="IPR006439">
    <property type="entry name" value="HAD-SF_hydro_IA"/>
</dbReference>
<keyword evidence="6" id="KW-0378">Hydrolase</keyword>
<evidence type="ECO:0000256" key="3">
    <source>
        <dbReference type="ARBA" id="ARBA00006171"/>
    </source>
</evidence>
<dbReference type="Proteomes" id="UP000011547">
    <property type="component" value="Chromosome"/>
</dbReference>
<reference evidence="6 7" key="1">
    <citation type="journal article" date="2013" name="Genome Biol. Evol.">
        <title>Genome evolution and phylogenomic analysis of candidatus kinetoplastibacterium, the betaproteobacterial endosymbionts of strigomonas and angomonas.</title>
        <authorList>
            <person name="Alves J.M."/>
            <person name="Serrano M.G."/>
            <person name="Maia da Silva F."/>
            <person name="Voegtly L.J."/>
            <person name="Matveyev A.V."/>
            <person name="Teixeira M.M."/>
            <person name="Camargo E.P."/>
            <person name="Buck G.A."/>
        </authorList>
    </citation>
    <scope>NUCLEOTIDE SEQUENCE [LARGE SCALE GENOMIC DNA]</scope>
    <source>
        <strain evidence="6 7">TCC079E</strain>
    </source>
</reference>
<dbReference type="InterPro" id="IPR050155">
    <property type="entry name" value="HAD-like_hydrolase_sf"/>
</dbReference>
<dbReference type="PRINTS" id="PR00413">
    <property type="entry name" value="HADHALOGNASE"/>
</dbReference>
<dbReference type="HOGENOM" id="CLU_045011_19_1_4"/>
<dbReference type="SFLD" id="SFLDS00003">
    <property type="entry name" value="Haloacid_Dehalogenase"/>
    <property type="match status" value="1"/>
</dbReference>
<comment type="function">
    <text evidence="5">Specifically catalyzes the dephosphorylation of 2-phosphoglycolate. Is involved in the dissimilation of the intracellular 2-phosphoglycolate formed during the DNA repair of 3'-phosphoglycolate ends, a major class of DNA lesions induced by oxidative stress.</text>
</comment>
<gene>
    <name evidence="6" type="ORF">CDSE_0254</name>
</gene>